<evidence type="ECO:0000256" key="2">
    <source>
        <dbReference type="ARBA" id="ARBA00022737"/>
    </source>
</evidence>
<dbReference type="PANTHER" id="PTHR10971">
    <property type="entry name" value="MRNA EXPORT FACTOR AND BUB3"/>
    <property type="match status" value="1"/>
</dbReference>
<protein>
    <recommendedName>
        <fullName evidence="6">Mitotic checkpoint protein</fullName>
    </recommendedName>
</protein>
<evidence type="ECO:0008006" key="6">
    <source>
        <dbReference type="Google" id="ProtNLM"/>
    </source>
</evidence>
<dbReference type="InterPro" id="IPR001680">
    <property type="entry name" value="WD40_rpt"/>
</dbReference>
<evidence type="ECO:0000256" key="4">
    <source>
        <dbReference type="SAM" id="MobiDB-lite"/>
    </source>
</evidence>
<gene>
    <name evidence="5" type="ORF">HAND00432_LOCUS2302</name>
</gene>
<dbReference type="EMBL" id="HBFX01003644">
    <property type="protein sequence ID" value="CAD8947784.1"/>
    <property type="molecule type" value="Transcribed_RNA"/>
</dbReference>
<dbReference type="PROSITE" id="PS50082">
    <property type="entry name" value="WD_REPEATS_2"/>
    <property type="match status" value="2"/>
</dbReference>
<sequence length="329" mass="36375">MSSAQSELADPPKDGISAMSFAPEHNLLLISSWNCEVAMHDVLTNVKKTGYTHKGAVLDCCWGVDQTKCYSGGVDRNVVHFDFEAQTERTLGQHDKPVKGVAFQKDLGCVVSGSWDKTMRTWDQRQAECASNTSLPDKVFTLAVCQNRVVVGTANRHVLIYDVRKLGEPEQERESSLKFQTRCIRCFPNGLGYALSSIEGRVAMEYFAPDAASQAKKYAFKCHRAQDEKGVDTVYPVNALSFHPTYGTFATGGCDGKVIMWDGENKKRLQAPWAYPSSIAALAFSPTGAILAVASSYTFEEGEKDHPPDKVFFRPMSEQEVKPRPKQGL</sequence>
<dbReference type="SMART" id="SM00320">
    <property type="entry name" value="WD40"/>
    <property type="match status" value="5"/>
</dbReference>
<feature type="repeat" description="WD" evidence="3">
    <location>
        <begin position="237"/>
        <end position="271"/>
    </location>
</feature>
<dbReference type="PROSITE" id="PS50294">
    <property type="entry name" value="WD_REPEATS_REGION"/>
    <property type="match status" value="1"/>
</dbReference>
<feature type="repeat" description="WD" evidence="3">
    <location>
        <begin position="91"/>
        <end position="132"/>
    </location>
</feature>
<dbReference type="SUPFAM" id="SSF50978">
    <property type="entry name" value="WD40 repeat-like"/>
    <property type="match status" value="1"/>
</dbReference>
<dbReference type="InterPro" id="IPR015943">
    <property type="entry name" value="WD40/YVTN_repeat-like_dom_sf"/>
</dbReference>
<organism evidence="5">
    <name type="scientific">Hemiselmis andersenii</name>
    <name type="common">Cryptophyte alga</name>
    <dbReference type="NCBI Taxonomy" id="464988"/>
    <lineage>
        <taxon>Eukaryota</taxon>
        <taxon>Cryptophyceae</taxon>
        <taxon>Cryptomonadales</taxon>
        <taxon>Hemiselmidaceae</taxon>
        <taxon>Hemiselmis</taxon>
    </lineage>
</organism>
<keyword evidence="1 3" id="KW-0853">WD repeat</keyword>
<feature type="compositionally biased region" description="Basic and acidic residues" evidence="4">
    <location>
        <begin position="301"/>
        <end position="323"/>
    </location>
</feature>
<evidence type="ECO:0000256" key="3">
    <source>
        <dbReference type="PROSITE-ProRule" id="PRU00221"/>
    </source>
</evidence>
<dbReference type="Gene3D" id="2.130.10.10">
    <property type="entry name" value="YVTN repeat-like/Quinoprotein amine dehydrogenase"/>
    <property type="match status" value="1"/>
</dbReference>
<feature type="region of interest" description="Disordered" evidence="4">
    <location>
        <begin position="301"/>
        <end position="329"/>
    </location>
</feature>
<keyword evidence="2" id="KW-0677">Repeat</keyword>
<dbReference type="Pfam" id="PF00400">
    <property type="entry name" value="WD40"/>
    <property type="match status" value="3"/>
</dbReference>
<evidence type="ECO:0000313" key="5">
    <source>
        <dbReference type="EMBL" id="CAD8947784.1"/>
    </source>
</evidence>
<evidence type="ECO:0000256" key="1">
    <source>
        <dbReference type="ARBA" id="ARBA00022574"/>
    </source>
</evidence>
<dbReference type="AlphaFoldDB" id="A0A6U4SK10"/>
<name>A0A6U4SK10_HEMAN</name>
<proteinExistence type="predicted"/>
<reference evidence="5" key="1">
    <citation type="submission" date="2021-01" db="EMBL/GenBank/DDBJ databases">
        <authorList>
            <person name="Corre E."/>
            <person name="Pelletier E."/>
            <person name="Niang G."/>
            <person name="Scheremetjew M."/>
            <person name="Finn R."/>
            <person name="Kale V."/>
            <person name="Holt S."/>
            <person name="Cochrane G."/>
            <person name="Meng A."/>
            <person name="Brown T."/>
            <person name="Cohen L."/>
        </authorList>
    </citation>
    <scope>NUCLEOTIDE SEQUENCE</scope>
    <source>
        <strain evidence="5">CCMP644</strain>
    </source>
</reference>
<accession>A0A6U4SK10</accession>
<dbReference type="InterPro" id="IPR036322">
    <property type="entry name" value="WD40_repeat_dom_sf"/>
</dbReference>